<evidence type="ECO:0000259" key="3">
    <source>
        <dbReference type="Pfam" id="PF01433"/>
    </source>
</evidence>
<comment type="caution">
    <text evidence="4">The sequence shown here is derived from an EMBL/GenBank/DDBJ whole genome shotgun (WGS) entry which is preliminary data.</text>
</comment>
<dbReference type="Gene3D" id="1.10.390.10">
    <property type="entry name" value="Neutral Protease Domain 2"/>
    <property type="match status" value="1"/>
</dbReference>
<dbReference type="AlphaFoldDB" id="A0A1F7RJN3"/>
<feature type="domain" description="Peptidase M1 membrane alanine aminopeptidase" evidence="3">
    <location>
        <begin position="719"/>
        <end position="923"/>
    </location>
</feature>
<organism evidence="4 5">
    <name type="scientific">Candidatus Schekmanbacteria bacterium RBG_13_48_7</name>
    <dbReference type="NCBI Taxonomy" id="1817878"/>
    <lineage>
        <taxon>Bacteria</taxon>
        <taxon>Candidatus Schekmaniibacteriota</taxon>
    </lineage>
</organism>
<evidence type="ECO:0000256" key="2">
    <source>
        <dbReference type="SAM" id="Phobius"/>
    </source>
</evidence>
<dbReference type="SUPFAM" id="SSF55486">
    <property type="entry name" value="Metalloproteases ('zincins'), catalytic domain"/>
    <property type="match status" value="1"/>
</dbReference>
<name>A0A1F7RJN3_9BACT</name>
<keyword evidence="2" id="KW-0472">Membrane</keyword>
<dbReference type="InterPro" id="IPR014782">
    <property type="entry name" value="Peptidase_M1_dom"/>
</dbReference>
<evidence type="ECO:0000313" key="5">
    <source>
        <dbReference type="Proteomes" id="UP000179266"/>
    </source>
</evidence>
<dbReference type="Proteomes" id="UP000179266">
    <property type="component" value="Unassembled WGS sequence"/>
</dbReference>
<feature type="transmembrane region" description="Helical" evidence="2">
    <location>
        <begin position="14"/>
        <end position="34"/>
    </location>
</feature>
<dbReference type="EMBL" id="MGDD01000354">
    <property type="protein sequence ID" value="OGL41117.1"/>
    <property type="molecule type" value="Genomic_DNA"/>
</dbReference>
<dbReference type="GO" id="GO:0006367">
    <property type="term" value="P:transcription initiation at RNA polymerase II promoter"/>
    <property type="evidence" value="ECO:0007669"/>
    <property type="project" value="TreeGrafter"/>
</dbReference>
<dbReference type="GO" id="GO:0008270">
    <property type="term" value="F:zinc ion binding"/>
    <property type="evidence" value="ECO:0007669"/>
    <property type="project" value="InterPro"/>
</dbReference>
<dbReference type="GO" id="GO:0000976">
    <property type="term" value="F:transcription cis-regulatory region binding"/>
    <property type="evidence" value="ECO:0007669"/>
    <property type="project" value="TreeGrafter"/>
</dbReference>
<dbReference type="InterPro" id="IPR027268">
    <property type="entry name" value="Peptidase_M4/M1_CTD_sf"/>
</dbReference>
<dbReference type="PANTHER" id="PTHR15137">
    <property type="entry name" value="TRANSCRIPTION INITIATION FACTOR TFIID"/>
    <property type="match status" value="1"/>
</dbReference>
<dbReference type="GO" id="GO:0003682">
    <property type="term" value="F:chromatin binding"/>
    <property type="evidence" value="ECO:0007669"/>
    <property type="project" value="TreeGrafter"/>
</dbReference>
<dbReference type="Pfam" id="PF01433">
    <property type="entry name" value="Peptidase_M1"/>
    <property type="match status" value="1"/>
</dbReference>
<feature type="region of interest" description="Disordered" evidence="1">
    <location>
        <begin position="492"/>
        <end position="516"/>
    </location>
</feature>
<sequence length="1015" mass="116585">MQTKYSDNNYKRCYFFKIFVLISVFFLFGLLAAVNSKETEPETTVLSKTQEQPSSQFDIQAIKECLNQIIQMIQSKGLKSVSFEKDVSSPRIFFTSEVDQEAYSIVVDVKEKVDKISHLHIDNPENIRFINGEVLANIIIYIEYDQHADIQNWEIVFQKRNQSWQAIERRIIQYYSLYKITVQPGDIYKLKDFDLSADSVKVHVKDGILAIGSAGNIPTAGIIMGNVEFDFAPNIRMEADVLQRIIGSPEYQGTFKALYMRFYPEDLTSLVDVSKLESEPSKNWRDRAQAILDERESAIDDLDLRIKSAHMSNDWSFVPRNKTYLLLEVMDINQYWKTYIHDPIKDEQVWFGQHKWNILATSSVKETWCRYSCLHQENPKSELQHPQKEIIDIQHYSLAPQVASDGLICSATVDFTNRGEMRKELEFTLYRELETLSVLDETNRALIFFPMGNHILVPLASVLEPQQKRSLTFLYRGNILTSAGEKLQELTNPGREVDTIDSSSSTQESTENAIRNTDVLGTGEIRANTQGDSSSDAQTTTTQVEFAGNLQPFWPEEFNEVGAGDGGDVLFRSSPQTFFDIGFFPWIPSHGYRDRATVDMILKVPQPFDGVSVGKKIKDWTEGFYNCSHWEEKTEIVQPAFCFGYFKTFKGDNESTELTVLGEDNIRATLESTNLGAPLGDRLNTPGNVTGSFNSSSRDSRLVFNRNEKRLLYESNNVINLFNEMFGKYPFEKLTLAQMPSNSRYNFNIVPASYTLLPLSLFLSSAQKMQIDSPLSVRFNADLLGANLAKQWLGQLVGSNSYHDQWVLDSLAEYCGGIFLQAVFGDDEFKNWLKNIRKMAEKYDNIGPLFMGPRLGGKYVDLYRGKGVYIMHMLRMMMGDKYFIEAIQNFTRMHRFQNASTDDFKKAFEIIGITDLDYFFDQWVYSTGIPKFEFSYQIEKQKDDQFIFKGKVIQKGKIVKMPMPLWIYSSSNDKGKIIVWIEKPEEDFSFVINKLPKKVTFDEFHWCLGDVTAQN</sequence>
<dbReference type="InterPro" id="IPR037813">
    <property type="entry name" value="TAF2"/>
</dbReference>
<protein>
    <recommendedName>
        <fullName evidence="3">Peptidase M1 membrane alanine aminopeptidase domain-containing protein</fullName>
    </recommendedName>
</protein>
<accession>A0A1F7RJN3</accession>
<feature type="compositionally biased region" description="Polar residues" evidence="1">
    <location>
        <begin position="500"/>
        <end position="515"/>
    </location>
</feature>
<dbReference type="PANTHER" id="PTHR15137:SF9">
    <property type="entry name" value="TRANSCRIPTION INITIATION FACTOR TFIID SUBUNIT 2"/>
    <property type="match status" value="1"/>
</dbReference>
<gene>
    <name evidence="4" type="ORF">A2161_07905</name>
</gene>
<evidence type="ECO:0000313" key="4">
    <source>
        <dbReference type="EMBL" id="OGL41117.1"/>
    </source>
</evidence>
<keyword evidence="2" id="KW-1133">Transmembrane helix</keyword>
<keyword evidence="2" id="KW-0812">Transmembrane</keyword>
<proteinExistence type="predicted"/>
<reference evidence="4 5" key="1">
    <citation type="journal article" date="2016" name="Nat. Commun.">
        <title>Thousands of microbial genomes shed light on interconnected biogeochemical processes in an aquifer system.</title>
        <authorList>
            <person name="Anantharaman K."/>
            <person name="Brown C.T."/>
            <person name="Hug L.A."/>
            <person name="Sharon I."/>
            <person name="Castelle C.J."/>
            <person name="Probst A.J."/>
            <person name="Thomas B.C."/>
            <person name="Singh A."/>
            <person name="Wilkins M.J."/>
            <person name="Karaoz U."/>
            <person name="Brodie E.L."/>
            <person name="Williams K.H."/>
            <person name="Hubbard S.S."/>
            <person name="Banfield J.F."/>
        </authorList>
    </citation>
    <scope>NUCLEOTIDE SEQUENCE [LARGE SCALE GENOMIC DNA]</scope>
</reference>
<dbReference type="GO" id="GO:0008237">
    <property type="term" value="F:metallopeptidase activity"/>
    <property type="evidence" value="ECO:0007669"/>
    <property type="project" value="InterPro"/>
</dbReference>
<evidence type="ECO:0000256" key="1">
    <source>
        <dbReference type="SAM" id="MobiDB-lite"/>
    </source>
</evidence>